<keyword evidence="1" id="KW-0472">Membrane</keyword>
<organism evidence="2 3">
    <name type="scientific">Saponaria officinalis</name>
    <name type="common">Common soapwort</name>
    <name type="synonym">Lychnis saponaria</name>
    <dbReference type="NCBI Taxonomy" id="3572"/>
    <lineage>
        <taxon>Eukaryota</taxon>
        <taxon>Viridiplantae</taxon>
        <taxon>Streptophyta</taxon>
        <taxon>Embryophyta</taxon>
        <taxon>Tracheophyta</taxon>
        <taxon>Spermatophyta</taxon>
        <taxon>Magnoliopsida</taxon>
        <taxon>eudicotyledons</taxon>
        <taxon>Gunneridae</taxon>
        <taxon>Pentapetalae</taxon>
        <taxon>Caryophyllales</taxon>
        <taxon>Caryophyllaceae</taxon>
        <taxon>Caryophylleae</taxon>
        <taxon>Saponaria</taxon>
    </lineage>
</organism>
<feature type="transmembrane region" description="Helical" evidence="1">
    <location>
        <begin position="48"/>
        <end position="72"/>
    </location>
</feature>
<proteinExistence type="predicted"/>
<dbReference type="Proteomes" id="UP001443914">
    <property type="component" value="Unassembled WGS sequence"/>
</dbReference>
<dbReference type="AlphaFoldDB" id="A0AAW1IRM1"/>
<keyword evidence="1" id="KW-1133">Transmembrane helix</keyword>
<accession>A0AAW1IRM1</accession>
<dbReference type="EMBL" id="JBDFQZ010000009">
    <property type="protein sequence ID" value="KAK9692148.1"/>
    <property type="molecule type" value="Genomic_DNA"/>
</dbReference>
<comment type="caution">
    <text evidence="2">The sequence shown here is derived from an EMBL/GenBank/DDBJ whole genome shotgun (WGS) entry which is preliminary data.</text>
</comment>
<gene>
    <name evidence="2" type="ORF">RND81_09G243700</name>
</gene>
<protein>
    <submittedName>
        <fullName evidence="2">Uncharacterized protein</fullName>
    </submittedName>
</protein>
<dbReference type="PANTHER" id="PTHR33726:SF19">
    <property type="entry name" value="OS03G0313800 PROTEIN"/>
    <property type="match status" value="1"/>
</dbReference>
<evidence type="ECO:0000313" key="3">
    <source>
        <dbReference type="Proteomes" id="UP001443914"/>
    </source>
</evidence>
<keyword evidence="1" id="KW-0812">Transmembrane</keyword>
<sequence>MVLEWWPVSGTVRWLGHRISYLDPTTWSGFGYLPHWDPHSFNGVVDDVLWSVITAFESVALVSMLCCFFLACGCSI</sequence>
<evidence type="ECO:0000256" key="1">
    <source>
        <dbReference type="SAM" id="Phobius"/>
    </source>
</evidence>
<keyword evidence="3" id="KW-1185">Reference proteome</keyword>
<evidence type="ECO:0000313" key="2">
    <source>
        <dbReference type="EMBL" id="KAK9692148.1"/>
    </source>
</evidence>
<dbReference type="PANTHER" id="PTHR33726">
    <property type="entry name" value="TRANSMEMBRANE PROTEIN"/>
    <property type="match status" value="1"/>
</dbReference>
<reference evidence="2" key="1">
    <citation type="submission" date="2024-03" db="EMBL/GenBank/DDBJ databases">
        <title>WGS assembly of Saponaria officinalis var. Norfolk2.</title>
        <authorList>
            <person name="Jenkins J."/>
            <person name="Shu S."/>
            <person name="Grimwood J."/>
            <person name="Barry K."/>
            <person name="Goodstein D."/>
            <person name="Schmutz J."/>
            <person name="Leebens-Mack J."/>
            <person name="Osbourn A."/>
        </authorList>
    </citation>
    <scope>NUCLEOTIDE SEQUENCE [LARGE SCALE GENOMIC DNA]</scope>
    <source>
        <strain evidence="2">JIC</strain>
    </source>
</reference>
<name>A0AAW1IRM1_SAPOF</name>